<dbReference type="Gene3D" id="1.20.1070.10">
    <property type="entry name" value="Rhodopsin 7-helix transmembrane proteins"/>
    <property type="match status" value="1"/>
</dbReference>
<feature type="transmembrane region" description="Helical" evidence="5">
    <location>
        <begin position="82"/>
        <end position="110"/>
    </location>
</feature>
<dbReference type="SUPFAM" id="SSF81321">
    <property type="entry name" value="Family A G protein-coupled receptor-like"/>
    <property type="match status" value="1"/>
</dbReference>
<dbReference type="SMART" id="SM01381">
    <property type="entry name" value="7TM_GPCR_Srsx"/>
    <property type="match status" value="1"/>
</dbReference>
<dbReference type="GO" id="GO:0004930">
    <property type="term" value="F:G protein-coupled receptor activity"/>
    <property type="evidence" value="ECO:0007669"/>
    <property type="project" value="InterPro"/>
</dbReference>
<keyword evidence="3 5" id="KW-1133">Transmembrane helix</keyword>
<proteinExistence type="predicted"/>
<dbReference type="AlphaFoldDB" id="A0A0D6LMH0"/>
<gene>
    <name evidence="6" type="ORF">ANCCEY_07869</name>
</gene>
<dbReference type="Proteomes" id="UP000054495">
    <property type="component" value="Unassembled WGS sequence"/>
</dbReference>
<name>A0A0D6LMH0_9BILA</name>
<accession>A0A0D6LMH0</accession>
<keyword evidence="7" id="KW-1185">Reference proteome</keyword>
<evidence type="ECO:0000256" key="4">
    <source>
        <dbReference type="ARBA" id="ARBA00023136"/>
    </source>
</evidence>
<feature type="transmembrane region" description="Helical" evidence="5">
    <location>
        <begin position="116"/>
        <end position="137"/>
    </location>
</feature>
<protein>
    <submittedName>
        <fullName evidence="6">Uncharacterized protein</fullName>
    </submittedName>
</protein>
<comment type="subcellular location">
    <subcellularLocation>
        <location evidence="1">Membrane</location>
    </subcellularLocation>
</comment>
<reference evidence="6 7" key="1">
    <citation type="submission" date="2013-05" db="EMBL/GenBank/DDBJ databases">
        <title>Draft genome of the parasitic nematode Anyclostoma ceylanicum.</title>
        <authorList>
            <person name="Mitreva M."/>
        </authorList>
    </citation>
    <scope>NUCLEOTIDE SEQUENCE [LARGE SCALE GENOMIC DNA]</scope>
</reference>
<dbReference type="InterPro" id="IPR019424">
    <property type="entry name" value="7TM_GPCR_Srsx"/>
</dbReference>
<dbReference type="EMBL" id="KE125009">
    <property type="protein sequence ID" value="EPB73059.1"/>
    <property type="molecule type" value="Genomic_DNA"/>
</dbReference>
<keyword evidence="2 5" id="KW-0812">Transmembrane</keyword>
<evidence type="ECO:0000313" key="7">
    <source>
        <dbReference type="Proteomes" id="UP000054495"/>
    </source>
</evidence>
<sequence length="211" mass="24261">MVTRLWIYVSIASIPALGYAVLILSLAVAEMISIKTNPKNQPNLSVVGQDPEFLVIFTISYGLEKRHQKMGRFVKQTAERKVLVSLLWLITIFASTWCTCMLTLVIMTWFEQSQEVAVVQSYVVVFALMAYSVNYYVYFTKNHAYRRVFLEQLEWVFPKRFFAGVYWNETRSQISVLPPPQRRSSPSAGTVSRVKQWKVGNAANSSIQRML</sequence>
<organism evidence="6 7">
    <name type="scientific">Ancylostoma ceylanicum</name>
    <dbReference type="NCBI Taxonomy" id="53326"/>
    <lineage>
        <taxon>Eukaryota</taxon>
        <taxon>Metazoa</taxon>
        <taxon>Ecdysozoa</taxon>
        <taxon>Nematoda</taxon>
        <taxon>Chromadorea</taxon>
        <taxon>Rhabditida</taxon>
        <taxon>Rhabditina</taxon>
        <taxon>Rhabditomorpha</taxon>
        <taxon>Strongyloidea</taxon>
        <taxon>Ancylostomatidae</taxon>
        <taxon>Ancylostomatinae</taxon>
        <taxon>Ancylostoma</taxon>
    </lineage>
</organism>
<evidence type="ECO:0000256" key="1">
    <source>
        <dbReference type="ARBA" id="ARBA00004370"/>
    </source>
</evidence>
<evidence type="ECO:0000256" key="3">
    <source>
        <dbReference type="ARBA" id="ARBA00022989"/>
    </source>
</evidence>
<evidence type="ECO:0000256" key="2">
    <source>
        <dbReference type="ARBA" id="ARBA00022692"/>
    </source>
</evidence>
<feature type="transmembrane region" description="Helical" evidence="5">
    <location>
        <begin position="6"/>
        <end position="29"/>
    </location>
</feature>
<evidence type="ECO:0000256" key="5">
    <source>
        <dbReference type="SAM" id="Phobius"/>
    </source>
</evidence>
<evidence type="ECO:0000313" key="6">
    <source>
        <dbReference type="EMBL" id="EPB73059.1"/>
    </source>
</evidence>
<keyword evidence="4 5" id="KW-0472">Membrane</keyword>
<dbReference type="Pfam" id="PF10320">
    <property type="entry name" value="7TM_GPCR_Srsx"/>
    <property type="match status" value="1"/>
</dbReference>
<dbReference type="GO" id="GO:0016020">
    <property type="term" value="C:membrane"/>
    <property type="evidence" value="ECO:0007669"/>
    <property type="project" value="UniProtKB-SubCell"/>
</dbReference>
<dbReference type="InterPro" id="IPR000276">
    <property type="entry name" value="GPCR_Rhodpsn"/>
</dbReference>